<organism evidence="1 2">
    <name type="scientific">Porites lobata</name>
    <dbReference type="NCBI Taxonomy" id="104759"/>
    <lineage>
        <taxon>Eukaryota</taxon>
        <taxon>Metazoa</taxon>
        <taxon>Cnidaria</taxon>
        <taxon>Anthozoa</taxon>
        <taxon>Hexacorallia</taxon>
        <taxon>Scleractinia</taxon>
        <taxon>Fungiina</taxon>
        <taxon>Poritidae</taxon>
        <taxon>Porites</taxon>
    </lineage>
</organism>
<reference evidence="1 2" key="1">
    <citation type="submission" date="2022-05" db="EMBL/GenBank/DDBJ databases">
        <authorList>
            <consortium name="Genoscope - CEA"/>
            <person name="William W."/>
        </authorList>
    </citation>
    <scope>NUCLEOTIDE SEQUENCE [LARGE SCALE GENOMIC DNA]</scope>
</reference>
<accession>A0ABN8NIR7</accession>
<dbReference type="SUPFAM" id="SSF49265">
    <property type="entry name" value="Fibronectin type III"/>
    <property type="match status" value="1"/>
</dbReference>
<comment type="caution">
    <text evidence="1">The sequence shown here is derived from an EMBL/GenBank/DDBJ whole genome shotgun (WGS) entry which is preliminary data.</text>
</comment>
<feature type="non-terminal residue" evidence="1">
    <location>
        <position position="135"/>
    </location>
</feature>
<name>A0ABN8NIR7_9CNID</name>
<dbReference type="Proteomes" id="UP001159405">
    <property type="component" value="Unassembled WGS sequence"/>
</dbReference>
<gene>
    <name evidence="1" type="ORF">PLOB_00013851</name>
</gene>
<feature type="non-terminal residue" evidence="1">
    <location>
        <position position="1"/>
    </location>
</feature>
<evidence type="ECO:0000313" key="1">
    <source>
        <dbReference type="EMBL" id="CAH3105770.1"/>
    </source>
</evidence>
<proteinExistence type="predicted"/>
<dbReference type="EMBL" id="CALNXK010000018">
    <property type="protein sequence ID" value="CAH3105770.1"/>
    <property type="molecule type" value="Genomic_DNA"/>
</dbReference>
<dbReference type="InterPro" id="IPR036116">
    <property type="entry name" value="FN3_sf"/>
</dbReference>
<sequence length="135" mass="14960">QNYLVITECDHCGFINTTRTITSQPKLDVKLPCGNTYVFTVKAQTKRGISGGSKVYLEIKPSVGAVTNLMVNFIGGGEDTNGTDWSKEREKGFLLTWNAPHDVKTSDIKFYEIIVRNQNKGQLVTLTKTDAKSTN</sequence>
<protein>
    <submittedName>
        <fullName evidence="1">Uncharacterized protein</fullName>
    </submittedName>
</protein>
<keyword evidence="2" id="KW-1185">Reference proteome</keyword>
<evidence type="ECO:0000313" key="2">
    <source>
        <dbReference type="Proteomes" id="UP001159405"/>
    </source>
</evidence>